<comment type="similarity">
    <text evidence="1">Belongs to the FAM228 family.</text>
</comment>
<evidence type="ECO:0000256" key="1">
    <source>
        <dbReference type="ARBA" id="ARBA00007753"/>
    </source>
</evidence>
<dbReference type="PANTHER" id="PTHR28584:SF1">
    <property type="entry name" value="PROTEIN FAM228B"/>
    <property type="match status" value="1"/>
</dbReference>
<proteinExistence type="inferred from homology"/>
<dbReference type="InterPro" id="IPR040046">
    <property type="entry name" value="FAM228"/>
</dbReference>
<dbReference type="EMBL" id="JAAVVJ010000014">
    <property type="protein sequence ID" value="KAF7208949.1"/>
    <property type="molecule type" value="Genomic_DNA"/>
</dbReference>
<protein>
    <submittedName>
        <fullName evidence="2">Transcript variant X2</fullName>
    </submittedName>
</protein>
<dbReference type="OrthoDB" id="9905773at2759"/>
<dbReference type="PANTHER" id="PTHR28584">
    <property type="entry name" value="FAMILY WITH SEQUENCE SIMILARITY 228 MEMBER A"/>
    <property type="match status" value="1"/>
</dbReference>
<name>A0A9D2XUU2_NOTFU</name>
<dbReference type="Proteomes" id="UP000822369">
    <property type="component" value="Chromosome 14"/>
</dbReference>
<gene>
    <name evidence="2" type="primary">fam228b</name>
    <name evidence="2" type="ORF">G4P62_018220</name>
</gene>
<evidence type="ECO:0000313" key="2">
    <source>
        <dbReference type="EMBL" id="KAF7208949.1"/>
    </source>
</evidence>
<comment type="caution">
    <text evidence="2">The sequence shown here is derived from an EMBL/GenBank/DDBJ whole genome shotgun (WGS) entry which is preliminary data.</text>
</comment>
<organism evidence="2 3">
    <name type="scientific">Nothobranchius furzeri</name>
    <name type="common">Turquoise killifish</name>
    <dbReference type="NCBI Taxonomy" id="105023"/>
    <lineage>
        <taxon>Eukaryota</taxon>
        <taxon>Metazoa</taxon>
        <taxon>Chordata</taxon>
        <taxon>Craniata</taxon>
        <taxon>Vertebrata</taxon>
        <taxon>Euteleostomi</taxon>
        <taxon>Actinopterygii</taxon>
        <taxon>Neopterygii</taxon>
        <taxon>Teleostei</taxon>
        <taxon>Neoteleostei</taxon>
        <taxon>Acanthomorphata</taxon>
        <taxon>Ovalentaria</taxon>
        <taxon>Atherinomorphae</taxon>
        <taxon>Cyprinodontiformes</taxon>
        <taxon>Nothobranchiidae</taxon>
        <taxon>Nothobranchius</taxon>
    </lineage>
</organism>
<dbReference type="AlphaFoldDB" id="A0A9D2XUU2"/>
<evidence type="ECO:0000313" key="3">
    <source>
        <dbReference type="Proteomes" id="UP000822369"/>
    </source>
</evidence>
<reference evidence="2" key="1">
    <citation type="submission" date="2020-03" db="EMBL/GenBank/DDBJ databases">
        <title>Intra-Species Differences in Population Size shape Life History and Genome Evolution.</title>
        <authorList>
            <person name="Willemsen D."/>
            <person name="Cui R."/>
            <person name="Valenzano D.R."/>
        </authorList>
    </citation>
    <scope>NUCLEOTIDE SEQUENCE</scope>
    <source>
        <strain evidence="2">GRZ</strain>
        <tissue evidence="2">Whole</tissue>
    </source>
</reference>
<sequence length="176" mass="20994">MKANLQTAPTLACLPETKVDIEAEKQKVQELIRSLRDAENSFIKELECFLSEQDDHKLRRKQLLHKRWTENVWLPCWRRLEEREGSCRPQQNRLRQALYDDYLRHCNSKFVFLEAYDLREYNPFLLNTRKPQHFKMFSSRLDTIPDYIRATATSDGRCHQSSCWCTETLSGLQPNQ</sequence>
<accession>A0A9D2XUU2</accession>